<dbReference type="Proteomes" id="UP000235965">
    <property type="component" value="Unassembled WGS sequence"/>
</dbReference>
<accession>A0A2J7RSP4</accession>
<dbReference type="EMBL" id="NEVH01000252">
    <property type="protein sequence ID" value="PNF43844.1"/>
    <property type="molecule type" value="Genomic_DNA"/>
</dbReference>
<proteinExistence type="predicted"/>
<name>A0A2J7RSP4_9NEOP</name>
<gene>
    <name evidence="1" type="ORF">B7P43_G06046</name>
</gene>
<evidence type="ECO:0000313" key="1">
    <source>
        <dbReference type="EMBL" id="PNF43844.1"/>
    </source>
</evidence>
<dbReference type="AlphaFoldDB" id="A0A2J7RSP4"/>
<organism evidence="1 2">
    <name type="scientific">Cryptotermes secundus</name>
    <dbReference type="NCBI Taxonomy" id="105785"/>
    <lineage>
        <taxon>Eukaryota</taxon>
        <taxon>Metazoa</taxon>
        <taxon>Ecdysozoa</taxon>
        <taxon>Arthropoda</taxon>
        <taxon>Hexapoda</taxon>
        <taxon>Insecta</taxon>
        <taxon>Pterygota</taxon>
        <taxon>Neoptera</taxon>
        <taxon>Polyneoptera</taxon>
        <taxon>Dictyoptera</taxon>
        <taxon>Blattodea</taxon>
        <taxon>Blattoidea</taxon>
        <taxon>Termitoidae</taxon>
        <taxon>Kalotermitidae</taxon>
        <taxon>Cryptotermitinae</taxon>
        <taxon>Cryptotermes</taxon>
    </lineage>
</organism>
<dbReference type="InParanoid" id="A0A2J7RSP4"/>
<sequence>MIAGVHLQGSTRNYLSPNTSLEPMTTYTIMLVENFSSHQRSGVGANYDLTPKHHHSFDISPRVNSLLQAFILTTQYSCLKAACVLCHLIQVRIDTVKCLRYESSYL</sequence>
<comment type="caution">
    <text evidence="1">The sequence shown here is derived from an EMBL/GenBank/DDBJ whole genome shotgun (WGS) entry which is preliminary data.</text>
</comment>
<keyword evidence="2" id="KW-1185">Reference proteome</keyword>
<evidence type="ECO:0000313" key="2">
    <source>
        <dbReference type="Proteomes" id="UP000235965"/>
    </source>
</evidence>
<reference evidence="1 2" key="1">
    <citation type="submission" date="2017-12" db="EMBL/GenBank/DDBJ databases">
        <title>Hemimetabolous genomes reveal molecular basis of termite eusociality.</title>
        <authorList>
            <person name="Harrison M.C."/>
            <person name="Jongepier E."/>
            <person name="Robertson H.M."/>
            <person name="Arning N."/>
            <person name="Bitard-Feildel T."/>
            <person name="Chao H."/>
            <person name="Childers C.P."/>
            <person name="Dinh H."/>
            <person name="Doddapaneni H."/>
            <person name="Dugan S."/>
            <person name="Gowin J."/>
            <person name="Greiner C."/>
            <person name="Han Y."/>
            <person name="Hu H."/>
            <person name="Hughes D.S.T."/>
            <person name="Huylmans A.-K."/>
            <person name="Kemena C."/>
            <person name="Kremer L.P.M."/>
            <person name="Lee S.L."/>
            <person name="Lopez-Ezquerra A."/>
            <person name="Mallet L."/>
            <person name="Monroy-Kuhn J.M."/>
            <person name="Moser A."/>
            <person name="Murali S.C."/>
            <person name="Muzny D.M."/>
            <person name="Otani S."/>
            <person name="Piulachs M.-D."/>
            <person name="Poelchau M."/>
            <person name="Qu J."/>
            <person name="Schaub F."/>
            <person name="Wada-Katsumata A."/>
            <person name="Worley K.C."/>
            <person name="Xie Q."/>
            <person name="Ylla G."/>
            <person name="Poulsen M."/>
            <person name="Gibbs R.A."/>
            <person name="Schal C."/>
            <person name="Richards S."/>
            <person name="Belles X."/>
            <person name="Korb J."/>
            <person name="Bornberg-Bauer E."/>
        </authorList>
    </citation>
    <scope>NUCLEOTIDE SEQUENCE [LARGE SCALE GENOMIC DNA]</scope>
    <source>
        <tissue evidence="1">Whole body</tissue>
    </source>
</reference>
<protein>
    <submittedName>
        <fullName evidence="1">Uncharacterized protein</fullName>
    </submittedName>
</protein>